<dbReference type="Gene3D" id="2.130.10.10">
    <property type="entry name" value="YVTN repeat-like/Quinoprotein amine dehydrogenase"/>
    <property type="match status" value="2"/>
</dbReference>
<dbReference type="InterPro" id="IPR036322">
    <property type="entry name" value="WD40_repeat_dom_sf"/>
</dbReference>
<gene>
    <name evidence="4" type="ordered locus">DEHA2A09130g</name>
</gene>
<dbReference type="VEuPathDB" id="FungiDB:DEHA2A09130g"/>
<evidence type="ECO:0000256" key="3">
    <source>
        <dbReference type="PROSITE-ProRule" id="PRU00221"/>
    </source>
</evidence>
<name>B5RST6_DEBHA</name>
<dbReference type="AlphaFoldDB" id="B5RST6"/>
<dbReference type="PANTHER" id="PTHR44019:SF8">
    <property type="entry name" value="POC1 CENTRIOLAR PROTEIN HOMOLOG"/>
    <property type="match status" value="1"/>
</dbReference>
<dbReference type="PANTHER" id="PTHR44019">
    <property type="entry name" value="WD REPEAT-CONTAINING PROTEIN 55"/>
    <property type="match status" value="1"/>
</dbReference>
<reference evidence="4 5" key="1">
    <citation type="journal article" date="2004" name="Nature">
        <title>Genome evolution in yeasts.</title>
        <authorList>
            <consortium name="Genolevures"/>
            <person name="Dujon B."/>
            <person name="Sherman D."/>
            <person name="Fischer G."/>
            <person name="Durrens P."/>
            <person name="Casaregola S."/>
            <person name="Lafontaine I."/>
            <person name="de Montigny J."/>
            <person name="Marck C."/>
            <person name="Neuveglise C."/>
            <person name="Talla E."/>
            <person name="Goffard N."/>
            <person name="Frangeul L."/>
            <person name="Aigle M."/>
            <person name="Anthouard V."/>
            <person name="Babour A."/>
            <person name="Barbe V."/>
            <person name="Barnay S."/>
            <person name="Blanchin S."/>
            <person name="Beckerich J.M."/>
            <person name="Beyne E."/>
            <person name="Bleykasten C."/>
            <person name="Boisrame A."/>
            <person name="Boyer J."/>
            <person name="Cattolico L."/>
            <person name="Confanioleri F."/>
            <person name="de Daruvar A."/>
            <person name="Despons L."/>
            <person name="Fabre E."/>
            <person name="Fairhead C."/>
            <person name="Ferry-Dumazet H."/>
            <person name="Groppi A."/>
            <person name="Hantraye F."/>
            <person name="Hennequin C."/>
            <person name="Jauniaux N."/>
            <person name="Joyet P."/>
            <person name="Kachouri R."/>
            <person name="Kerrest A."/>
            <person name="Koszul R."/>
            <person name="Lemaire M."/>
            <person name="Lesur I."/>
            <person name="Ma L."/>
            <person name="Muller H."/>
            <person name="Nicaud J.M."/>
            <person name="Nikolski M."/>
            <person name="Oztas S."/>
            <person name="Ozier-Kalogeropoulos O."/>
            <person name="Pellenz S."/>
            <person name="Potier S."/>
            <person name="Richard G.F."/>
            <person name="Straub M.L."/>
            <person name="Suleau A."/>
            <person name="Swennene D."/>
            <person name="Tekaia F."/>
            <person name="Wesolowski-Louvel M."/>
            <person name="Westhof E."/>
            <person name="Wirth B."/>
            <person name="Zeniou-Meyer M."/>
            <person name="Zivanovic I."/>
            <person name="Bolotin-Fukuhara M."/>
            <person name="Thierry A."/>
            <person name="Bouchier C."/>
            <person name="Caudron B."/>
            <person name="Scarpelli C."/>
            <person name="Gaillardin C."/>
            <person name="Weissenbach J."/>
            <person name="Wincker P."/>
            <person name="Souciet J.L."/>
        </authorList>
    </citation>
    <scope>NUCLEOTIDE SEQUENCE [LARGE SCALE GENOMIC DNA]</scope>
    <source>
        <strain evidence="5">ATCC 36239 / CBS 767 / BCRC 21394 / JCM 1990 / NBRC 0083 / IGC 2968</strain>
    </source>
</reference>
<keyword evidence="1 3" id="KW-0853">WD repeat</keyword>
<dbReference type="FunCoup" id="B5RST6">
    <property type="interactions" value="99"/>
</dbReference>
<proteinExistence type="predicted"/>
<dbReference type="InterPro" id="IPR001680">
    <property type="entry name" value="WD40_rpt"/>
</dbReference>
<evidence type="ECO:0000313" key="5">
    <source>
        <dbReference type="Proteomes" id="UP000000599"/>
    </source>
</evidence>
<feature type="repeat" description="WD" evidence="3">
    <location>
        <begin position="130"/>
        <end position="163"/>
    </location>
</feature>
<dbReference type="SMART" id="SM00320">
    <property type="entry name" value="WD40"/>
    <property type="match status" value="4"/>
</dbReference>
<dbReference type="OMA" id="GYENGML"/>
<evidence type="ECO:0000256" key="2">
    <source>
        <dbReference type="ARBA" id="ARBA00022737"/>
    </source>
</evidence>
<keyword evidence="5" id="KW-1185">Reference proteome</keyword>
<accession>B5RST6</accession>
<dbReference type="eggNOG" id="KOG0266">
    <property type="taxonomic scope" value="Eukaryota"/>
</dbReference>
<dbReference type="STRING" id="284592.B5RST6"/>
<keyword evidence="2" id="KW-0677">Repeat</keyword>
<organism evidence="4 5">
    <name type="scientific">Debaryomyces hansenii (strain ATCC 36239 / CBS 767 / BCRC 21394 / JCM 1990 / NBRC 0083 / IGC 2968)</name>
    <name type="common">Yeast</name>
    <name type="synonym">Torulaspora hansenii</name>
    <dbReference type="NCBI Taxonomy" id="284592"/>
    <lineage>
        <taxon>Eukaryota</taxon>
        <taxon>Fungi</taxon>
        <taxon>Dikarya</taxon>
        <taxon>Ascomycota</taxon>
        <taxon>Saccharomycotina</taxon>
        <taxon>Pichiomycetes</taxon>
        <taxon>Debaryomycetaceae</taxon>
        <taxon>Debaryomyces</taxon>
    </lineage>
</organism>
<dbReference type="InterPro" id="IPR019775">
    <property type="entry name" value="WD40_repeat_CS"/>
</dbReference>
<dbReference type="Pfam" id="PF00400">
    <property type="entry name" value="WD40"/>
    <property type="match status" value="1"/>
</dbReference>
<dbReference type="OrthoDB" id="10257301at2759"/>
<dbReference type="InParanoid" id="B5RST6"/>
<feature type="repeat" description="WD" evidence="3">
    <location>
        <begin position="275"/>
        <end position="314"/>
    </location>
</feature>
<protein>
    <submittedName>
        <fullName evidence="4">DEHA2A09130p</fullName>
    </submittedName>
</protein>
<dbReference type="EMBL" id="CR382133">
    <property type="protein sequence ID" value="CAR65392.1"/>
    <property type="molecule type" value="Genomic_DNA"/>
</dbReference>
<dbReference type="PROSITE" id="PS00678">
    <property type="entry name" value="WD_REPEATS_1"/>
    <property type="match status" value="1"/>
</dbReference>
<evidence type="ECO:0000256" key="1">
    <source>
        <dbReference type="ARBA" id="ARBA00022574"/>
    </source>
</evidence>
<dbReference type="InterPro" id="IPR015943">
    <property type="entry name" value="WD40/YVTN_repeat-like_dom_sf"/>
</dbReference>
<dbReference type="HOGENOM" id="CLU_037051_3_1_1"/>
<sequence>MDLLTIQDSFEEVISDIQNGRLEQDKFWVARRSIESEENQDFWYINVTKQGMKDDGNKIKFMCGKDKKYQLQVDEKIYNLQSFYRKVNLANNRISSVAVSSDSERFIVGTKKGELIIYNLRTDTVEQKIPEAHFEDITMLKFFPSDKVVMSVGIDLKIKLWGLTGELVRTMSNQVKEITEIGLLGKTGRNFISGSKDGSIDMWECGHGQVIYSFKRIQNNNDPVNCFVLGRHESTGSKLSELEVETENQCVYVGFDSGIIQQFNIGDHCQTSVRFEDGNAGVSSIDISDNILVSGYNDGQLKVWDIAGGNMVFKYQLNSHFPISTLKVLHRQDDTITVLVYNGPETLLKLEIDLKSEVVNQTYLIGMEENFSVHDVALNKDNIIIASDQLTVYK</sequence>
<dbReference type="InterPro" id="IPR050505">
    <property type="entry name" value="WDR55/POC1"/>
</dbReference>
<dbReference type="SUPFAM" id="SSF50978">
    <property type="entry name" value="WD40 repeat-like"/>
    <property type="match status" value="1"/>
</dbReference>
<dbReference type="PROSITE" id="PS50082">
    <property type="entry name" value="WD_REPEATS_2"/>
    <property type="match status" value="2"/>
</dbReference>
<evidence type="ECO:0000313" key="4">
    <source>
        <dbReference type="EMBL" id="CAR65392.1"/>
    </source>
</evidence>
<dbReference type="RefSeq" id="XP_002770015.1">
    <property type="nucleotide sequence ID" value="XM_002769969.1"/>
</dbReference>
<dbReference type="KEGG" id="dha:DEHA2A09130g"/>
<dbReference type="Proteomes" id="UP000000599">
    <property type="component" value="Chromosome A"/>
</dbReference>
<dbReference type="GeneID" id="8998075"/>